<dbReference type="InterPro" id="IPR014710">
    <property type="entry name" value="RmlC-like_jellyroll"/>
</dbReference>
<evidence type="ECO:0000313" key="2">
    <source>
        <dbReference type="Proteomes" id="UP000176221"/>
    </source>
</evidence>
<dbReference type="Proteomes" id="UP000176221">
    <property type="component" value="Unassembled WGS sequence"/>
</dbReference>
<dbReference type="AlphaFoldDB" id="A0A1G2NE45"/>
<proteinExistence type="predicted"/>
<dbReference type="SUPFAM" id="SSF51182">
    <property type="entry name" value="RmlC-like cupins"/>
    <property type="match status" value="1"/>
</dbReference>
<protein>
    <recommendedName>
        <fullName evidence="3">Cupin 2 conserved barrel domain-containing protein</fullName>
    </recommendedName>
</protein>
<gene>
    <name evidence="1" type="ORF">A2928_02960</name>
</gene>
<organism evidence="1 2">
    <name type="scientific">Candidatus Taylorbacteria bacterium RIFCSPLOWO2_01_FULL_45_15b</name>
    <dbReference type="NCBI Taxonomy" id="1802319"/>
    <lineage>
        <taxon>Bacteria</taxon>
        <taxon>Candidatus Tayloriibacteriota</taxon>
    </lineage>
</organism>
<evidence type="ECO:0008006" key="3">
    <source>
        <dbReference type="Google" id="ProtNLM"/>
    </source>
</evidence>
<dbReference type="InterPro" id="IPR011051">
    <property type="entry name" value="RmlC_Cupin_sf"/>
</dbReference>
<evidence type="ECO:0000313" key="1">
    <source>
        <dbReference type="EMBL" id="OHA33681.1"/>
    </source>
</evidence>
<dbReference type="EMBL" id="MHRX01000027">
    <property type="protein sequence ID" value="OHA33681.1"/>
    <property type="molecule type" value="Genomic_DNA"/>
</dbReference>
<dbReference type="Gene3D" id="2.60.120.10">
    <property type="entry name" value="Jelly Rolls"/>
    <property type="match status" value="1"/>
</dbReference>
<name>A0A1G2NE45_9BACT</name>
<reference evidence="1 2" key="1">
    <citation type="journal article" date="2016" name="Nat. Commun.">
        <title>Thousands of microbial genomes shed light on interconnected biogeochemical processes in an aquifer system.</title>
        <authorList>
            <person name="Anantharaman K."/>
            <person name="Brown C.T."/>
            <person name="Hug L.A."/>
            <person name="Sharon I."/>
            <person name="Castelle C.J."/>
            <person name="Probst A.J."/>
            <person name="Thomas B.C."/>
            <person name="Singh A."/>
            <person name="Wilkins M.J."/>
            <person name="Karaoz U."/>
            <person name="Brodie E.L."/>
            <person name="Williams K.H."/>
            <person name="Hubbard S.S."/>
            <person name="Banfield J.F."/>
        </authorList>
    </citation>
    <scope>NUCLEOTIDE SEQUENCE [LARGE SCALE GENOMIC DNA]</scope>
</reference>
<accession>A0A1G2NE45</accession>
<sequence>MLYPEQIKAFAARFPGKKIVFVPETDASEAIVKIAENSQDSWDVVLALISSTSLRVHYQAKELWFVVKGTMNLYIKEVGCVRCVPLDSGDSYTINPGISYWVNNGVGTAEALVITWSEPAA</sequence>
<comment type="caution">
    <text evidence="1">The sequence shown here is derived from an EMBL/GenBank/DDBJ whole genome shotgun (WGS) entry which is preliminary data.</text>
</comment>